<dbReference type="Pfam" id="PF00296">
    <property type="entry name" value="Bac_luciferase"/>
    <property type="match status" value="1"/>
</dbReference>
<dbReference type="AlphaFoldDB" id="A0A328VGX5"/>
<gene>
    <name evidence="6" type="ORF">A4R35_11300</name>
</gene>
<dbReference type="InterPro" id="IPR036661">
    <property type="entry name" value="Luciferase-like_sf"/>
</dbReference>
<dbReference type="Gene3D" id="3.20.20.30">
    <property type="entry name" value="Luciferase-like domain"/>
    <property type="match status" value="1"/>
</dbReference>
<organism evidence="6 7">
    <name type="scientific">Thermogemmatispora tikiterensis</name>
    <dbReference type="NCBI Taxonomy" id="1825093"/>
    <lineage>
        <taxon>Bacteria</taxon>
        <taxon>Bacillati</taxon>
        <taxon>Chloroflexota</taxon>
        <taxon>Ktedonobacteria</taxon>
        <taxon>Thermogemmatisporales</taxon>
        <taxon>Thermogemmatisporaceae</taxon>
        <taxon>Thermogemmatispora</taxon>
    </lineage>
</organism>
<protein>
    <recommendedName>
        <fullName evidence="5">Luciferase-like domain-containing protein</fullName>
    </recommendedName>
</protein>
<dbReference type="Proteomes" id="UP000248706">
    <property type="component" value="Unassembled WGS sequence"/>
</dbReference>
<name>A0A328VGX5_9CHLR</name>
<evidence type="ECO:0000313" key="6">
    <source>
        <dbReference type="EMBL" id="RAQ96121.1"/>
    </source>
</evidence>
<keyword evidence="2" id="KW-0288">FMN</keyword>
<proteinExistence type="predicted"/>
<dbReference type="RefSeq" id="WP_112429431.1">
    <property type="nucleotide sequence ID" value="NZ_MCIF01000002.1"/>
</dbReference>
<keyword evidence="1" id="KW-0285">Flavoprotein</keyword>
<comment type="caution">
    <text evidence="6">The sequence shown here is derived from an EMBL/GenBank/DDBJ whole genome shotgun (WGS) entry which is preliminary data.</text>
</comment>
<dbReference type="GO" id="GO:0008726">
    <property type="term" value="F:alkanesulfonate monooxygenase activity"/>
    <property type="evidence" value="ECO:0007669"/>
    <property type="project" value="TreeGrafter"/>
</dbReference>
<keyword evidence="3" id="KW-0560">Oxidoreductase</keyword>
<accession>A0A328VGX5</accession>
<dbReference type="InterPro" id="IPR050172">
    <property type="entry name" value="SsuD_RutA_monooxygenase"/>
</dbReference>
<keyword evidence="7" id="KW-1185">Reference proteome</keyword>
<dbReference type="OrthoDB" id="156481at2"/>
<sequence length="303" mass="34384">MMTAVHFGWVLNAGPTRGMEPSRFLEITREQIALVGEQIDSLWFTDHLQFGHSPVLEGWTALTYIAALYPQYRIGHMVLCQSFRNPALLAKMGATLQYLSGGRFLLGIGAGWHEEEYRAYNYPFPEPRTRIEQLEETLQIVRALWSQEQATFEGRYYRVHSAYCEPKPEPVPPIIVGGLGPRLLQIVARYADGWNAAWVRPEAYQERLATFERTCQQLGRDPSQIERSWFGRCICVPSPQEAARLQGRGLLGTPDQIAEQIQAYIDLGITSFMLGSWELEDLQTVELLARQVLPRFRPGTGAA</sequence>
<dbReference type="PANTHER" id="PTHR42847:SF8">
    <property type="entry name" value="CONSERVED PROTEIN"/>
    <property type="match status" value="1"/>
</dbReference>
<evidence type="ECO:0000313" key="7">
    <source>
        <dbReference type="Proteomes" id="UP000248706"/>
    </source>
</evidence>
<keyword evidence="4" id="KW-0503">Monooxygenase</keyword>
<dbReference type="SUPFAM" id="SSF51679">
    <property type="entry name" value="Bacterial luciferase-like"/>
    <property type="match status" value="1"/>
</dbReference>
<feature type="domain" description="Luciferase-like" evidence="5">
    <location>
        <begin position="40"/>
        <end position="244"/>
    </location>
</feature>
<evidence type="ECO:0000256" key="2">
    <source>
        <dbReference type="ARBA" id="ARBA00022643"/>
    </source>
</evidence>
<evidence type="ECO:0000256" key="1">
    <source>
        <dbReference type="ARBA" id="ARBA00022630"/>
    </source>
</evidence>
<evidence type="ECO:0000259" key="5">
    <source>
        <dbReference type="Pfam" id="PF00296"/>
    </source>
</evidence>
<dbReference type="PANTHER" id="PTHR42847">
    <property type="entry name" value="ALKANESULFONATE MONOOXYGENASE"/>
    <property type="match status" value="1"/>
</dbReference>
<dbReference type="InterPro" id="IPR011251">
    <property type="entry name" value="Luciferase-like_dom"/>
</dbReference>
<dbReference type="GO" id="GO:0046306">
    <property type="term" value="P:alkanesulfonate catabolic process"/>
    <property type="evidence" value="ECO:0007669"/>
    <property type="project" value="TreeGrafter"/>
</dbReference>
<evidence type="ECO:0000256" key="4">
    <source>
        <dbReference type="ARBA" id="ARBA00023033"/>
    </source>
</evidence>
<dbReference type="EMBL" id="MCIF01000002">
    <property type="protein sequence ID" value="RAQ96121.1"/>
    <property type="molecule type" value="Genomic_DNA"/>
</dbReference>
<reference evidence="6 7" key="1">
    <citation type="submission" date="2016-08" db="EMBL/GenBank/DDBJ databases">
        <title>Analysis of Carbohydrate Active Enzymes in Thermogemmatispora T81 Reveals Carbohydrate Degradation Ability.</title>
        <authorList>
            <person name="Tomazini A."/>
            <person name="Lal S."/>
            <person name="Stott M."/>
            <person name="Henrissat B."/>
            <person name="Polikarpov I."/>
            <person name="Sparling R."/>
            <person name="Levin D.B."/>
        </authorList>
    </citation>
    <scope>NUCLEOTIDE SEQUENCE [LARGE SCALE GENOMIC DNA]</scope>
    <source>
        <strain evidence="6 7">T81</strain>
    </source>
</reference>
<evidence type="ECO:0000256" key="3">
    <source>
        <dbReference type="ARBA" id="ARBA00023002"/>
    </source>
</evidence>